<keyword evidence="5" id="KW-1185">Reference proteome</keyword>
<dbReference type="PANTHER" id="PTHR11139">
    <property type="entry name" value="ATAXIA TELANGIECTASIA MUTATED ATM -RELATED"/>
    <property type="match status" value="1"/>
</dbReference>
<dbReference type="GO" id="GO:0005524">
    <property type="term" value="F:ATP binding"/>
    <property type="evidence" value="ECO:0007669"/>
    <property type="project" value="UniProtKB-KW"/>
</dbReference>
<dbReference type="SUPFAM" id="SSF48371">
    <property type="entry name" value="ARM repeat"/>
    <property type="match status" value="1"/>
</dbReference>
<dbReference type="EC" id="2.7.11.1" evidence="1"/>
<dbReference type="PANTHER" id="PTHR11139:SF9">
    <property type="entry name" value="SERINE_THREONINE-PROTEIN KINASE MTOR"/>
    <property type="match status" value="1"/>
</dbReference>
<dbReference type="GO" id="GO:0031932">
    <property type="term" value="C:TORC2 complex"/>
    <property type="evidence" value="ECO:0007669"/>
    <property type="project" value="TreeGrafter"/>
</dbReference>
<dbReference type="InterPro" id="IPR011989">
    <property type="entry name" value="ARM-like"/>
</dbReference>
<evidence type="ECO:0000256" key="2">
    <source>
        <dbReference type="SAM" id="MobiDB-lite"/>
    </source>
</evidence>
<comment type="catalytic activity">
    <reaction evidence="1">
        <text>L-threonyl-[protein] + ATP = O-phospho-L-threonyl-[protein] + ADP + H(+)</text>
        <dbReference type="Rhea" id="RHEA:46608"/>
        <dbReference type="Rhea" id="RHEA-COMP:11060"/>
        <dbReference type="Rhea" id="RHEA-COMP:11605"/>
        <dbReference type="ChEBI" id="CHEBI:15378"/>
        <dbReference type="ChEBI" id="CHEBI:30013"/>
        <dbReference type="ChEBI" id="CHEBI:30616"/>
        <dbReference type="ChEBI" id="CHEBI:61977"/>
        <dbReference type="ChEBI" id="CHEBI:456216"/>
        <dbReference type="EC" id="2.7.11.1"/>
    </reaction>
</comment>
<evidence type="ECO:0000313" key="5">
    <source>
        <dbReference type="Proteomes" id="UP000825935"/>
    </source>
</evidence>
<keyword evidence="1" id="KW-0808">Transferase</keyword>
<feature type="domain" description="Serine/threonine-protein kinase mTOR" evidence="3">
    <location>
        <begin position="769"/>
        <end position="878"/>
    </location>
</feature>
<dbReference type="InterPro" id="IPR024585">
    <property type="entry name" value="mTOR_dom"/>
</dbReference>
<keyword evidence="1" id="KW-0418">Kinase</keyword>
<dbReference type="AlphaFoldDB" id="A0A8T2TZ60"/>
<comment type="similarity">
    <text evidence="1">Belongs to the PI3/PI4-kinase family.</text>
</comment>
<sequence>MAMAMAPPAPAPSSTVRPSGGGPDTLRRLLGDLCTRGPPKDGSAVLFRKHIEEEARGLGGEGFTRFMDNLYNRINALVESNDVSENLGALRAVDELIDMKLGERASKLSRFAGYLRHIFEEKQDLEVLTKASNTLGRFAQAGGATMADEVERQVKLALSWLQGERVESHRFAAVLILKEMAINAPTMFNVHVPEFVDAVWVALRDPKLHVRERAVEALRACLGVIEKRETRWRVQWYYKMFEATQDGLGKNASVESIHGSLLAVGELLRNTGEFMMSRYKEVADIVFKYRDHRDRLVRKSITALLPRIAHFLRDRFVTSYLKICMDHLLAVMKNPAERGSGFLALGEMADAVGSELEEYLPHVTGFLREAIAPKRGKPSMEALECIGSLSKAMGPAMEKHVRGLLDAMFVCGLTPTLVKALESIVSRLPSLLSTVQERLLDSISFVLAKSSYHSAKAISAAPARSPPVPSSPQPSDLTNSELVQLALRTLTTFNLKGHELLEFTRAAVVLYLEDEDPITRKEAGICCCRLMEHSLYTFGSSNSKAIPGRAALARGGSWKRRNLIEEILEKLLVAAVADADADVRKSILLSLHGNTSIDSFLAQADSLRAIFITLNDQSVDVRRITISMTGRLSEQNPAYVLPALRCHLVRLLNDLEQSPDSKKREESAQLLGCLIRSCERLILPYIGPVHKVLLAKLQDASGSSANNGVVTEVLATVGELARVGGYAMREHLGKLMPLIRDVLLDSSATIKREVAVSTLGQLIQSTGYVVTPYKDYPELLGLLLRLLNGDLAWPMRGGVLKVLGIIGALDPHVHKRNQLRLQGGLGEADHVVVSDVSQQMHSMEDPFSEVWPSGGLFITSEDYFSTVLWNKLSIVWFKSCLAS</sequence>
<dbReference type="GO" id="GO:0005737">
    <property type="term" value="C:cytoplasm"/>
    <property type="evidence" value="ECO:0007669"/>
    <property type="project" value="TreeGrafter"/>
</dbReference>
<dbReference type="FunFam" id="1.25.10.10:FF:000284">
    <property type="entry name" value="Serine/threonine-protein kinase TOR"/>
    <property type="match status" value="1"/>
</dbReference>
<keyword evidence="1" id="KW-0547">Nucleotide-binding</keyword>
<dbReference type="GO" id="GO:0005634">
    <property type="term" value="C:nucleus"/>
    <property type="evidence" value="ECO:0007669"/>
    <property type="project" value="TreeGrafter"/>
</dbReference>
<proteinExistence type="inferred from homology"/>
<protein>
    <recommendedName>
        <fullName evidence="1">Serine/threonine-protein kinase TOR</fullName>
        <ecNumber evidence="1">2.7.11.1</ecNumber>
    </recommendedName>
</protein>
<keyword evidence="1" id="KW-0723">Serine/threonine-protein kinase</keyword>
<dbReference type="GO" id="GO:0031929">
    <property type="term" value="P:TOR signaling"/>
    <property type="evidence" value="ECO:0007669"/>
    <property type="project" value="TreeGrafter"/>
</dbReference>
<feature type="region of interest" description="Disordered" evidence="2">
    <location>
        <begin position="1"/>
        <end position="25"/>
    </location>
</feature>
<dbReference type="Proteomes" id="UP000825935">
    <property type="component" value="Chromosome 10"/>
</dbReference>
<dbReference type="OMA" id="RITISMT"/>
<name>A0A8T2TZ60_CERRI</name>
<dbReference type="Pfam" id="PF11865">
    <property type="entry name" value="mTOR_dom"/>
    <property type="match status" value="1"/>
</dbReference>
<reference evidence="4" key="1">
    <citation type="submission" date="2021-08" db="EMBL/GenBank/DDBJ databases">
        <title>WGS assembly of Ceratopteris richardii.</title>
        <authorList>
            <person name="Marchant D.B."/>
            <person name="Chen G."/>
            <person name="Jenkins J."/>
            <person name="Shu S."/>
            <person name="Leebens-Mack J."/>
            <person name="Grimwood J."/>
            <person name="Schmutz J."/>
            <person name="Soltis P."/>
            <person name="Soltis D."/>
            <person name="Chen Z.-H."/>
        </authorList>
    </citation>
    <scope>NUCLEOTIDE SEQUENCE</scope>
    <source>
        <strain evidence="4">Whitten #5841</strain>
        <tissue evidence="4">Leaf</tissue>
    </source>
</reference>
<dbReference type="GO" id="GO:0016242">
    <property type="term" value="P:negative regulation of macroautophagy"/>
    <property type="evidence" value="ECO:0007669"/>
    <property type="project" value="TreeGrafter"/>
</dbReference>
<dbReference type="InterPro" id="IPR050517">
    <property type="entry name" value="DDR_Repair_Kinase"/>
</dbReference>
<gene>
    <name evidence="4" type="ORF">KP509_10G049200</name>
</gene>
<evidence type="ECO:0000313" key="4">
    <source>
        <dbReference type="EMBL" id="KAH7427560.1"/>
    </source>
</evidence>
<dbReference type="OrthoDB" id="381190at2759"/>
<organism evidence="4 5">
    <name type="scientific">Ceratopteris richardii</name>
    <name type="common">Triangle waterfern</name>
    <dbReference type="NCBI Taxonomy" id="49495"/>
    <lineage>
        <taxon>Eukaryota</taxon>
        <taxon>Viridiplantae</taxon>
        <taxon>Streptophyta</taxon>
        <taxon>Embryophyta</taxon>
        <taxon>Tracheophyta</taxon>
        <taxon>Polypodiopsida</taxon>
        <taxon>Polypodiidae</taxon>
        <taxon>Polypodiales</taxon>
        <taxon>Pteridineae</taxon>
        <taxon>Pteridaceae</taxon>
        <taxon>Parkerioideae</taxon>
        <taxon>Ceratopteris</taxon>
    </lineage>
</organism>
<dbReference type="InterPro" id="IPR016024">
    <property type="entry name" value="ARM-type_fold"/>
</dbReference>
<dbReference type="Gene3D" id="1.25.10.10">
    <property type="entry name" value="Leucine-rich Repeat Variant"/>
    <property type="match status" value="4"/>
</dbReference>
<keyword evidence="1" id="KW-0067">ATP-binding</keyword>
<evidence type="ECO:0000256" key="1">
    <source>
        <dbReference type="RuleBase" id="RU364109"/>
    </source>
</evidence>
<dbReference type="GO" id="GO:0031931">
    <property type="term" value="C:TORC1 complex"/>
    <property type="evidence" value="ECO:0007669"/>
    <property type="project" value="TreeGrafter"/>
</dbReference>
<dbReference type="SMART" id="SM01346">
    <property type="entry name" value="DUF3385"/>
    <property type="match status" value="1"/>
</dbReference>
<accession>A0A8T2TZ60</accession>
<dbReference type="EMBL" id="CM035415">
    <property type="protein sequence ID" value="KAH7427560.1"/>
    <property type="molecule type" value="Genomic_DNA"/>
</dbReference>
<comment type="caution">
    <text evidence="4">The sequence shown here is derived from an EMBL/GenBank/DDBJ whole genome shotgun (WGS) entry which is preliminary data.</text>
</comment>
<dbReference type="FunFam" id="1.25.10.10:FF:000802">
    <property type="entry name" value="Serine/threonine-protein kinase TOR"/>
    <property type="match status" value="1"/>
</dbReference>
<evidence type="ECO:0000259" key="3">
    <source>
        <dbReference type="SMART" id="SM01346"/>
    </source>
</evidence>
<dbReference type="GO" id="GO:0004674">
    <property type="term" value="F:protein serine/threonine kinase activity"/>
    <property type="evidence" value="ECO:0007669"/>
    <property type="project" value="UniProtKB-KW"/>
</dbReference>